<evidence type="ECO:0000313" key="2">
    <source>
        <dbReference type="EMBL" id="CAA9265382.1"/>
    </source>
</evidence>
<sequence>GRRQLRLRHRGRRRRRFRARRAPDGGPRHHRVRAGGRPARPQPVDPHPRRLHQNAGRSVLHLAVQDRAHRQHRRPAHRHHAGAHPRRLLLRERHGVQPRPAGRPQRLGAARQPRLGPRRRAALLPPHRAAHRLRRRGARARGRHPRHRHGLDTPRFGGLHRRLRGLGHPAQPGLQQRRPGRRRLLPARHPPRPAGERGARLPQARAPAAQHRGPHQRPRRRHPVRRQARRRRPLPQAARRHGVRGAGAARGGAVQRHGEHGAAAAGFGRRPGGVARQARRAGGPRAARRGRELPRPLRLPHRDARQARRADAQPALPRHAAGRAGGALGRRTAEHTGHRAFARPRLLEVLRGAGRAGPAMRLHARVLRRGQSVRAGRLPRRDRGRVAAPAGKHRLGARPQRRRVGRPGDPAQLPVRPDGPPRPPGRDAAPAAHALGARTRPLSRSRNPARAGGAERRRAAGLRLPQRLHHLPPDRHGAHGPGHRPDRRGGRPAARARDGGAPGGGRLHHAEHALRQHLRHDHDDRGEGGGHDPRADGRGGGRSGL</sequence>
<feature type="compositionally biased region" description="Basic residues" evidence="1">
    <location>
        <begin position="128"/>
        <end position="149"/>
    </location>
</feature>
<dbReference type="EMBL" id="CADCTG010000214">
    <property type="protein sequence ID" value="CAA9265382.1"/>
    <property type="molecule type" value="Genomic_DNA"/>
</dbReference>
<feature type="compositionally biased region" description="Basic residues" evidence="1">
    <location>
        <begin position="1"/>
        <end position="20"/>
    </location>
</feature>
<feature type="compositionally biased region" description="Low complexity" evidence="1">
    <location>
        <begin position="251"/>
        <end position="285"/>
    </location>
</feature>
<feature type="compositionally biased region" description="Basic and acidic residues" evidence="1">
    <location>
        <begin position="471"/>
        <end position="489"/>
    </location>
</feature>
<feature type="non-terminal residue" evidence="2">
    <location>
        <position position="545"/>
    </location>
</feature>
<feature type="compositionally biased region" description="Basic residues" evidence="1">
    <location>
        <begin position="178"/>
        <end position="191"/>
    </location>
</feature>
<proteinExistence type="predicted"/>
<accession>A0A6J4IY15</accession>
<gene>
    <name evidence="2" type="ORF">AVDCRST_MAG08-2963</name>
</gene>
<feature type="compositionally biased region" description="Low complexity" evidence="1">
    <location>
        <begin position="200"/>
        <end position="211"/>
    </location>
</feature>
<feature type="compositionally biased region" description="Basic residues" evidence="1">
    <location>
        <begin position="391"/>
        <end position="405"/>
    </location>
</feature>
<feature type="region of interest" description="Disordered" evidence="1">
    <location>
        <begin position="1"/>
        <end position="51"/>
    </location>
</feature>
<feature type="compositionally biased region" description="Basic residues" evidence="1">
    <location>
        <begin position="212"/>
        <end position="243"/>
    </location>
</feature>
<dbReference type="AlphaFoldDB" id="A0A6J4IY15"/>
<feature type="non-terminal residue" evidence="2">
    <location>
        <position position="1"/>
    </location>
</feature>
<name>A0A6J4IY15_9PROT</name>
<feature type="region of interest" description="Disordered" evidence="1">
    <location>
        <begin position="363"/>
        <end position="545"/>
    </location>
</feature>
<feature type="compositionally biased region" description="Basic residues" evidence="1">
    <location>
        <begin position="69"/>
        <end position="88"/>
    </location>
</feature>
<organism evidence="2">
    <name type="scientific">uncultured Acetobacteraceae bacterium</name>
    <dbReference type="NCBI Taxonomy" id="169975"/>
    <lineage>
        <taxon>Bacteria</taxon>
        <taxon>Pseudomonadati</taxon>
        <taxon>Pseudomonadota</taxon>
        <taxon>Alphaproteobacteria</taxon>
        <taxon>Acetobacterales</taxon>
        <taxon>Acetobacteraceae</taxon>
        <taxon>environmental samples</taxon>
    </lineage>
</organism>
<feature type="region of interest" description="Disordered" evidence="1">
    <location>
        <begin position="66"/>
        <end position="340"/>
    </location>
</feature>
<protein>
    <submittedName>
        <fullName evidence="2">Oxidoreductase, GMC family</fullName>
    </submittedName>
</protein>
<feature type="compositionally biased region" description="Low complexity" evidence="1">
    <location>
        <begin position="426"/>
        <end position="438"/>
    </location>
</feature>
<feature type="compositionally biased region" description="Low complexity" evidence="1">
    <location>
        <begin position="166"/>
        <end position="177"/>
    </location>
</feature>
<reference evidence="2" key="1">
    <citation type="submission" date="2020-02" db="EMBL/GenBank/DDBJ databases">
        <authorList>
            <person name="Meier V. D."/>
        </authorList>
    </citation>
    <scope>NUCLEOTIDE SEQUENCE</scope>
    <source>
        <strain evidence="2">AVDCRST_MAG08</strain>
    </source>
</reference>
<feature type="compositionally biased region" description="Basic and acidic residues" evidence="1">
    <location>
        <begin position="508"/>
        <end position="539"/>
    </location>
</feature>
<evidence type="ECO:0000256" key="1">
    <source>
        <dbReference type="SAM" id="MobiDB-lite"/>
    </source>
</evidence>
<feature type="compositionally biased region" description="Basic and acidic residues" evidence="1">
    <location>
        <begin position="289"/>
        <end position="311"/>
    </location>
</feature>